<dbReference type="GO" id="GO:0005886">
    <property type="term" value="C:plasma membrane"/>
    <property type="evidence" value="ECO:0007669"/>
    <property type="project" value="InterPro"/>
</dbReference>
<dbReference type="SUPFAM" id="SSF116726">
    <property type="entry name" value="TrkA C-terminal domain-like"/>
    <property type="match status" value="2"/>
</dbReference>
<gene>
    <name evidence="10" type="ORF">SAMN04490187_0944</name>
</gene>
<dbReference type="EMBL" id="FNTC01000002">
    <property type="protein sequence ID" value="SEB55452.1"/>
    <property type="molecule type" value="Genomic_DNA"/>
</dbReference>
<dbReference type="SUPFAM" id="SSF51735">
    <property type="entry name" value="NAD(P)-binding Rossmann-fold domains"/>
    <property type="match status" value="2"/>
</dbReference>
<name>A0A231GC71_PSEJE</name>
<evidence type="ECO:0000256" key="1">
    <source>
        <dbReference type="ARBA" id="ARBA00017378"/>
    </source>
</evidence>
<proteinExistence type="predicted"/>
<evidence type="ECO:0000313" key="11">
    <source>
        <dbReference type="Proteomes" id="UP000198542"/>
    </source>
</evidence>
<dbReference type="RefSeq" id="WP_057712646.1">
    <property type="nucleotide sequence ID" value="NZ_CATKQF010000073.1"/>
</dbReference>
<evidence type="ECO:0000256" key="2">
    <source>
        <dbReference type="ARBA" id="ARBA00022448"/>
    </source>
</evidence>
<dbReference type="InterPro" id="IPR006037">
    <property type="entry name" value="RCK_C"/>
</dbReference>
<dbReference type="PANTHER" id="PTHR43833:SF5">
    <property type="entry name" value="TRK SYSTEM POTASSIUM UPTAKE PROTEIN TRKA"/>
    <property type="match status" value="1"/>
</dbReference>
<keyword evidence="3" id="KW-0633">Potassium transport</keyword>
<feature type="domain" description="RCK N-terminal" evidence="8">
    <location>
        <begin position="232"/>
        <end position="348"/>
    </location>
</feature>
<evidence type="ECO:0000256" key="4">
    <source>
        <dbReference type="ARBA" id="ARBA00022737"/>
    </source>
</evidence>
<dbReference type="Gene3D" id="3.30.70.1450">
    <property type="entry name" value="Regulator of K+ conductance, C-terminal domain"/>
    <property type="match status" value="2"/>
</dbReference>
<keyword evidence="2" id="KW-0813">Transport</keyword>
<keyword evidence="5" id="KW-0630">Potassium</keyword>
<dbReference type="InterPro" id="IPR003148">
    <property type="entry name" value="RCK_N"/>
</dbReference>
<feature type="domain" description="RCK C-terminal" evidence="9">
    <location>
        <begin position="143"/>
        <end position="227"/>
    </location>
</feature>
<dbReference type="AlphaFoldDB" id="A0A231GC71"/>
<sequence length="458" mass="50053">MKIIILGAGQVGGSLAEHLASEANDITVVDTDGERLRDLGDRLDIRTVQGRGSFPTVLRQAGADDADMLVAVTNSDETNMVACQVAHTLFHTPTKIARVREAAYLTREEQLFQNEAIPVDVLISPEQVVTNYIKRLIQHPGALQVIDFAEGKAQLVAVRAYYGGPLVGQQLRQLREHMPNVETRVAAIFRRDRPILPQGDTVIEADDEVFFIAAKANIRAVMSEMRRLDETYKRIVIAGGGQIGERLAEAIESRYQVKIIEMNPVRCRHLSDTLDSTVVLQGSASDRDLLMEENIADADLFLALTNDDEANIMSSLLAKRLGAKKVMSIINNPAYVDLIQGGDIDIAISPQLATIGTLLAHVRRGDIVSVHSLRRGAAEAIEAIAHGDAKSSKVIGKAIENIGLPPGTTIGAIIRDEEVIIAHDDTVIEAGDHVILFLVDKKHIRDVEKLFHVGLSFF</sequence>
<dbReference type="InterPro" id="IPR036291">
    <property type="entry name" value="NAD(P)-bd_dom_sf"/>
</dbReference>
<evidence type="ECO:0000259" key="8">
    <source>
        <dbReference type="PROSITE" id="PS51201"/>
    </source>
</evidence>
<dbReference type="FunFam" id="3.30.70.1450:FF:000001">
    <property type="entry name" value="Trk system potassium transporter TrkA"/>
    <property type="match status" value="1"/>
</dbReference>
<dbReference type="Pfam" id="PF02254">
    <property type="entry name" value="TrkA_N"/>
    <property type="match status" value="2"/>
</dbReference>
<keyword evidence="4" id="KW-0677">Repeat</keyword>
<dbReference type="NCBIfam" id="NF007032">
    <property type="entry name" value="PRK09496.1-4"/>
    <property type="match status" value="1"/>
</dbReference>
<evidence type="ECO:0000256" key="6">
    <source>
        <dbReference type="ARBA" id="ARBA00023027"/>
    </source>
</evidence>
<evidence type="ECO:0000256" key="3">
    <source>
        <dbReference type="ARBA" id="ARBA00022538"/>
    </source>
</evidence>
<dbReference type="PROSITE" id="PS51202">
    <property type="entry name" value="RCK_C"/>
    <property type="match status" value="2"/>
</dbReference>
<dbReference type="InterPro" id="IPR006036">
    <property type="entry name" value="K_uptake_TrkA"/>
</dbReference>
<dbReference type="NCBIfam" id="NF007039">
    <property type="entry name" value="PRK09496.3-2"/>
    <property type="match status" value="1"/>
</dbReference>
<dbReference type="PROSITE" id="PS51201">
    <property type="entry name" value="RCK_N"/>
    <property type="match status" value="2"/>
</dbReference>
<evidence type="ECO:0000259" key="9">
    <source>
        <dbReference type="PROSITE" id="PS51202"/>
    </source>
</evidence>
<keyword evidence="7" id="KW-0406">Ion transport</keyword>
<organism evidence="10 11">
    <name type="scientific">Pseudomonas jessenii</name>
    <dbReference type="NCBI Taxonomy" id="77298"/>
    <lineage>
        <taxon>Bacteria</taxon>
        <taxon>Pseudomonadati</taxon>
        <taxon>Pseudomonadota</taxon>
        <taxon>Gammaproteobacteria</taxon>
        <taxon>Pseudomonadales</taxon>
        <taxon>Pseudomonadaceae</taxon>
        <taxon>Pseudomonas</taxon>
    </lineage>
</organism>
<dbReference type="FunFam" id="3.40.50.720:FF:000042">
    <property type="entry name" value="Trk system potassium transporter TrkA"/>
    <property type="match status" value="1"/>
</dbReference>
<evidence type="ECO:0000313" key="10">
    <source>
        <dbReference type="EMBL" id="SEB55452.1"/>
    </source>
</evidence>
<dbReference type="NCBIfam" id="NF007031">
    <property type="entry name" value="PRK09496.1-2"/>
    <property type="match status" value="1"/>
</dbReference>
<accession>A0A231GC71</accession>
<dbReference type="NCBIfam" id="NF007030">
    <property type="entry name" value="PRK09496.1-1"/>
    <property type="match status" value="1"/>
</dbReference>
<dbReference type="Proteomes" id="UP000198542">
    <property type="component" value="Unassembled WGS sequence"/>
</dbReference>
<dbReference type="PRINTS" id="PR00335">
    <property type="entry name" value="KUPTAKETRKA"/>
</dbReference>
<feature type="domain" description="RCK N-terminal" evidence="8">
    <location>
        <begin position="1"/>
        <end position="118"/>
    </location>
</feature>
<dbReference type="InterPro" id="IPR036721">
    <property type="entry name" value="RCK_C_sf"/>
</dbReference>
<reference evidence="11" key="1">
    <citation type="submission" date="2016-10" db="EMBL/GenBank/DDBJ databases">
        <authorList>
            <person name="Varghese N."/>
            <person name="Submissions S."/>
        </authorList>
    </citation>
    <scope>NUCLEOTIDE SEQUENCE [LARGE SCALE GENOMIC DNA]</scope>
    <source>
        <strain evidence="11">BS3660</strain>
    </source>
</reference>
<keyword evidence="11" id="KW-1185">Reference proteome</keyword>
<dbReference type="PANTHER" id="PTHR43833">
    <property type="entry name" value="POTASSIUM CHANNEL PROTEIN 2-RELATED-RELATED"/>
    <property type="match status" value="1"/>
</dbReference>
<dbReference type="Gene3D" id="3.40.50.720">
    <property type="entry name" value="NAD(P)-binding Rossmann-like Domain"/>
    <property type="match status" value="2"/>
</dbReference>
<dbReference type="InterPro" id="IPR050721">
    <property type="entry name" value="Trk_Ktr_HKT_K-transport"/>
</dbReference>
<evidence type="ECO:0000256" key="7">
    <source>
        <dbReference type="ARBA" id="ARBA00023065"/>
    </source>
</evidence>
<dbReference type="GO" id="GO:0015079">
    <property type="term" value="F:potassium ion transmembrane transporter activity"/>
    <property type="evidence" value="ECO:0007669"/>
    <property type="project" value="InterPro"/>
</dbReference>
<dbReference type="FunFam" id="3.40.50.720:FF:000027">
    <property type="entry name" value="Trk system potassium transporter TrkA"/>
    <property type="match status" value="1"/>
</dbReference>
<dbReference type="Pfam" id="PF02080">
    <property type="entry name" value="TrkA_C"/>
    <property type="match status" value="2"/>
</dbReference>
<protein>
    <recommendedName>
        <fullName evidence="1">Trk system potassium uptake protein TrkA</fullName>
    </recommendedName>
</protein>
<evidence type="ECO:0000256" key="5">
    <source>
        <dbReference type="ARBA" id="ARBA00022958"/>
    </source>
</evidence>
<keyword evidence="6" id="KW-0520">NAD</keyword>
<feature type="domain" description="RCK C-terminal" evidence="9">
    <location>
        <begin position="368"/>
        <end position="453"/>
    </location>
</feature>